<evidence type="ECO:0000256" key="2">
    <source>
        <dbReference type="ARBA" id="ARBA00022694"/>
    </source>
</evidence>
<protein>
    <recommendedName>
        <fullName evidence="4">tRNA pseudouridine synthase A</fullName>
        <ecNumber evidence="4">5.4.99.12</ecNumber>
    </recommendedName>
    <alternativeName>
        <fullName evidence="4">tRNA pseudouridine(38-40) synthase</fullName>
    </alternativeName>
    <alternativeName>
        <fullName evidence="4">tRNA pseudouridylate synthase I</fullName>
    </alternativeName>
    <alternativeName>
        <fullName evidence="4">tRNA-uridine isomerase I</fullName>
    </alternativeName>
</protein>
<dbReference type="PIRSF" id="PIRSF001430">
    <property type="entry name" value="tRNA_psdUrid_synth"/>
    <property type="match status" value="1"/>
</dbReference>
<evidence type="ECO:0000313" key="10">
    <source>
        <dbReference type="Proteomes" id="UP000010808"/>
    </source>
</evidence>
<dbReference type="GO" id="GO:0003723">
    <property type="term" value="F:RNA binding"/>
    <property type="evidence" value="ECO:0007669"/>
    <property type="project" value="InterPro"/>
</dbReference>
<feature type="binding site" evidence="4 6">
    <location>
        <position position="119"/>
    </location>
    <ligand>
        <name>substrate</name>
    </ligand>
</feature>
<organism evidence="9 10">
    <name type="scientific">Maridesulfovibrio hydrothermalis AM13 = DSM 14728</name>
    <dbReference type="NCBI Taxonomy" id="1121451"/>
    <lineage>
        <taxon>Bacteria</taxon>
        <taxon>Pseudomonadati</taxon>
        <taxon>Thermodesulfobacteriota</taxon>
        <taxon>Desulfovibrionia</taxon>
        <taxon>Desulfovibrionales</taxon>
        <taxon>Desulfovibrionaceae</taxon>
        <taxon>Maridesulfovibrio</taxon>
    </lineage>
</organism>
<dbReference type="eggNOG" id="COG0101">
    <property type="taxonomic scope" value="Bacteria"/>
</dbReference>
<sequence>MTKSSRKTVVKRLKLTLAYDGTDFCGWQFQPNLRTVQGELEKAISHITGFPVRVHGSGRTDSGVHARGQIVHLDLPDNRTSVPWQKSLNSLLPDDVTVLDCAYVSGDFHSRFSTVRKRYSYSIWVENDFCFPWRRKYVWKCGSLDLDAMDQAMKMFLGMHDFASFQNMGTEVNSTVRNVLEFSRRPGETPHEIKLDVCGTGFLKQMVRNMVGCLVKIGRGKEKPEFVRSLLQMKDRTMAPATAPARGLCLERVYYGESDCGGSDTGRNQSHQSGRD</sequence>
<dbReference type="InterPro" id="IPR001406">
    <property type="entry name" value="PsdUridine_synth_TruA"/>
</dbReference>
<evidence type="ECO:0000256" key="1">
    <source>
        <dbReference type="ARBA" id="ARBA00009375"/>
    </source>
</evidence>
<comment type="function">
    <text evidence="4">Formation of pseudouridine at positions 38, 39 and 40 in the anticodon stem and loop of transfer RNAs.</text>
</comment>
<comment type="catalytic activity">
    <reaction evidence="4 7">
        <text>uridine(38/39/40) in tRNA = pseudouridine(38/39/40) in tRNA</text>
        <dbReference type="Rhea" id="RHEA:22376"/>
        <dbReference type="Rhea" id="RHEA-COMP:10085"/>
        <dbReference type="Rhea" id="RHEA-COMP:10087"/>
        <dbReference type="ChEBI" id="CHEBI:65314"/>
        <dbReference type="ChEBI" id="CHEBI:65315"/>
        <dbReference type="EC" id="5.4.99.12"/>
    </reaction>
</comment>
<dbReference type="GO" id="GO:0160147">
    <property type="term" value="F:tRNA pseudouridine(38-40) synthase activity"/>
    <property type="evidence" value="ECO:0007669"/>
    <property type="project" value="UniProtKB-EC"/>
</dbReference>
<evidence type="ECO:0000256" key="6">
    <source>
        <dbReference type="PIRSR" id="PIRSR001430-2"/>
    </source>
</evidence>
<name>L0R7U9_9BACT</name>
<dbReference type="STRING" id="1121451.DESAM_20527"/>
<dbReference type="PATRIC" id="fig|1121451.3.peg.786"/>
<dbReference type="SUPFAM" id="SSF55120">
    <property type="entry name" value="Pseudouridine synthase"/>
    <property type="match status" value="1"/>
</dbReference>
<keyword evidence="10" id="KW-1185">Reference proteome</keyword>
<dbReference type="PANTHER" id="PTHR11142:SF0">
    <property type="entry name" value="TRNA PSEUDOURIDINE SYNTHASE-LIKE 1"/>
    <property type="match status" value="1"/>
</dbReference>
<evidence type="ECO:0000256" key="3">
    <source>
        <dbReference type="ARBA" id="ARBA00023235"/>
    </source>
</evidence>
<comment type="caution">
    <text evidence="4">Lacks conserved residue(s) required for the propagation of feature annotation.</text>
</comment>
<dbReference type="EMBL" id="FO203522">
    <property type="protein sequence ID" value="CCO22814.1"/>
    <property type="molecule type" value="Genomic_DNA"/>
</dbReference>
<dbReference type="InterPro" id="IPR020097">
    <property type="entry name" value="PsdUridine_synth_TruA_a/b_dom"/>
</dbReference>
<feature type="domain" description="Pseudouridine synthase I TruA alpha/beta" evidence="8">
    <location>
        <begin position="18"/>
        <end position="112"/>
    </location>
</feature>
<keyword evidence="3 4" id="KW-0413">Isomerase</keyword>
<evidence type="ECO:0000256" key="7">
    <source>
        <dbReference type="RuleBase" id="RU003792"/>
    </source>
</evidence>
<dbReference type="PANTHER" id="PTHR11142">
    <property type="entry name" value="PSEUDOURIDYLATE SYNTHASE"/>
    <property type="match status" value="1"/>
</dbReference>
<comment type="subunit">
    <text evidence="4">Homodimer.</text>
</comment>
<feature type="domain" description="Pseudouridine synthase I TruA alpha/beta" evidence="8">
    <location>
        <begin position="152"/>
        <end position="255"/>
    </location>
</feature>
<gene>
    <name evidence="4 9" type="primary">truA</name>
    <name evidence="9" type="ORF">DESAM_20527</name>
</gene>
<dbReference type="Proteomes" id="UP000010808">
    <property type="component" value="Chromosome"/>
</dbReference>
<dbReference type="Pfam" id="PF01416">
    <property type="entry name" value="PseudoU_synth_1"/>
    <property type="match status" value="2"/>
</dbReference>
<comment type="similarity">
    <text evidence="1 4 7">Belongs to the tRNA pseudouridine synthase TruA family.</text>
</comment>
<dbReference type="Gene3D" id="3.30.70.660">
    <property type="entry name" value="Pseudouridine synthase I, catalytic domain, C-terminal subdomain"/>
    <property type="match status" value="1"/>
</dbReference>
<dbReference type="InterPro" id="IPR020095">
    <property type="entry name" value="PsdUridine_synth_TruA_C"/>
</dbReference>
<evidence type="ECO:0000259" key="8">
    <source>
        <dbReference type="Pfam" id="PF01416"/>
    </source>
</evidence>
<dbReference type="InterPro" id="IPR020103">
    <property type="entry name" value="PsdUridine_synth_cat_dom_sf"/>
</dbReference>
<evidence type="ECO:0000256" key="4">
    <source>
        <dbReference type="HAMAP-Rule" id="MF_00171"/>
    </source>
</evidence>
<dbReference type="Gene3D" id="3.30.70.580">
    <property type="entry name" value="Pseudouridine synthase I, catalytic domain, N-terminal subdomain"/>
    <property type="match status" value="1"/>
</dbReference>
<dbReference type="HAMAP" id="MF_00171">
    <property type="entry name" value="TruA"/>
    <property type="match status" value="1"/>
</dbReference>
<reference evidence="9 10" key="1">
    <citation type="submission" date="2012-10" db="EMBL/GenBank/DDBJ databases">
        <authorList>
            <person name="Genoscope - CEA"/>
        </authorList>
    </citation>
    <scope>NUCLEOTIDE SEQUENCE [LARGE SCALE GENOMIC DNA]</scope>
    <source>
        <strain evidence="10">AM13 / DSM 14728</strain>
    </source>
</reference>
<dbReference type="NCBIfam" id="TIGR00071">
    <property type="entry name" value="hisT_truA"/>
    <property type="match status" value="1"/>
</dbReference>
<evidence type="ECO:0000313" key="9">
    <source>
        <dbReference type="EMBL" id="CCO22814.1"/>
    </source>
</evidence>
<dbReference type="KEGG" id="dhy:DESAM_20527"/>
<feature type="active site" description="Nucleophile" evidence="4 5">
    <location>
        <position position="61"/>
    </location>
</feature>
<accession>L0R7U9</accession>
<proteinExistence type="inferred from homology"/>
<dbReference type="EC" id="5.4.99.12" evidence="4"/>
<dbReference type="CDD" id="cd02570">
    <property type="entry name" value="PseudoU_synth_EcTruA"/>
    <property type="match status" value="1"/>
</dbReference>
<dbReference type="RefSeq" id="WP_015335422.1">
    <property type="nucleotide sequence ID" value="NC_020055.1"/>
</dbReference>
<dbReference type="AlphaFoldDB" id="L0R7U9"/>
<dbReference type="GO" id="GO:0031119">
    <property type="term" value="P:tRNA pseudouridine synthesis"/>
    <property type="evidence" value="ECO:0007669"/>
    <property type="project" value="UniProtKB-UniRule"/>
</dbReference>
<keyword evidence="2 4" id="KW-0819">tRNA processing</keyword>
<dbReference type="InterPro" id="IPR020094">
    <property type="entry name" value="TruA/RsuA/RluB/E/F_N"/>
</dbReference>
<evidence type="ECO:0000256" key="5">
    <source>
        <dbReference type="PIRSR" id="PIRSR001430-1"/>
    </source>
</evidence>
<dbReference type="HOGENOM" id="CLU_014673_0_1_7"/>
<dbReference type="FunFam" id="3.30.70.580:FF:000001">
    <property type="entry name" value="tRNA pseudouridine synthase A"/>
    <property type="match status" value="1"/>
</dbReference>